<comment type="catalytic activity">
    <reaction evidence="7">
        <text>L-cysteinyl-[prolipoprotein] + a 1,2-diacyl-sn-glycero-3-phospho-(1'-sn-glycerol) = an S-1,2-diacyl-sn-glyceryl-L-cysteinyl-[prolipoprotein] + sn-glycerol 1-phosphate + H(+)</text>
        <dbReference type="Rhea" id="RHEA:56712"/>
        <dbReference type="Rhea" id="RHEA-COMP:14679"/>
        <dbReference type="Rhea" id="RHEA-COMP:14680"/>
        <dbReference type="ChEBI" id="CHEBI:15378"/>
        <dbReference type="ChEBI" id="CHEBI:29950"/>
        <dbReference type="ChEBI" id="CHEBI:57685"/>
        <dbReference type="ChEBI" id="CHEBI:64716"/>
        <dbReference type="ChEBI" id="CHEBI:140658"/>
        <dbReference type="EC" id="2.5.1.145"/>
    </reaction>
</comment>
<dbReference type="GO" id="GO:0042158">
    <property type="term" value="P:lipoprotein biosynthetic process"/>
    <property type="evidence" value="ECO:0007669"/>
    <property type="project" value="UniProtKB-UniRule"/>
</dbReference>
<dbReference type="HAMAP" id="MF_01147">
    <property type="entry name" value="Lgt"/>
    <property type="match status" value="1"/>
</dbReference>
<gene>
    <name evidence="7" type="primary">lgt</name>
    <name evidence="8" type="ORF">C7U54_10920</name>
</gene>
<sequence length="267" mass="30835">MRFFPSFNTFIEIGPLSIQWYAVCILTGAAIAYFLGQYHFKKLGYSKEILSDYVFGLLFVGIIGARIWYVIFMWNELYANNPMETIMINHGGLAIQGGVITGLIYSYFFFKKRNISFLVAGDAIMPGVLIAQACGRWGNFFNQEAYGSAVDLSFLKALHLPQFIIDKMYIHGQYYQPTFLYESLGCVIGFLIIFFIIRKYQQKQGIQFFTYFIWYGVIRFFIEAFRTDSLYVFGLKTAQLVSIVFVIVGLIGFIYCHFKGQDVLEER</sequence>
<dbReference type="RefSeq" id="WP_107030314.1">
    <property type="nucleotide sequence ID" value="NZ_JAQEJU010000040.1"/>
</dbReference>
<evidence type="ECO:0000256" key="7">
    <source>
        <dbReference type="HAMAP-Rule" id="MF_01147"/>
    </source>
</evidence>
<dbReference type="UniPathway" id="UPA00664"/>
<evidence type="ECO:0000256" key="3">
    <source>
        <dbReference type="ARBA" id="ARBA00022679"/>
    </source>
</evidence>
<proteinExistence type="inferred from homology"/>
<protein>
    <recommendedName>
        <fullName evidence="7">Phosphatidylglycerol--prolipoprotein diacylglyceryl transferase</fullName>
        <ecNumber evidence="7">2.5.1.145</ecNumber>
    </recommendedName>
</protein>
<dbReference type="EMBL" id="PYLQ01000017">
    <property type="protein sequence ID" value="PST39618.1"/>
    <property type="molecule type" value="Genomic_DNA"/>
</dbReference>
<feature type="transmembrane region" description="Helical" evidence="7">
    <location>
        <begin position="91"/>
        <end position="110"/>
    </location>
</feature>
<keyword evidence="8" id="KW-0449">Lipoprotein</keyword>
<dbReference type="EC" id="2.5.1.145" evidence="7"/>
<dbReference type="Proteomes" id="UP000240974">
    <property type="component" value="Unassembled WGS sequence"/>
</dbReference>
<dbReference type="NCBIfam" id="TIGR00544">
    <property type="entry name" value="lgt"/>
    <property type="match status" value="1"/>
</dbReference>
<dbReference type="GO" id="GO:0008961">
    <property type="term" value="F:phosphatidylglycerol-prolipoprotein diacylglyceryl transferase activity"/>
    <property type="evidence" value="ECO:0007669"/>
    <property type="project" value="UniProtKB-UniRule"/>
</dbReference>
<reference evidence="8 9" key="1">
    <citation type="journal article" date="2019" name="Int. J. Syst. Evol. Microbiol.">
        <title>Faecalibacillus intestinalis gen. nov., sp. nov. and Faecalibacillus faecis sp. nov., isolated from human faeces.</title>
        <authorList>
            <person name="Seo B."/>
            <person name="Jeon K."/>
            <person name="Baek I."/>
            <person name="Lee Y.M."/>
            <person name="Baek K."/>
            <person name="Ko G."/>
        </authorList>
    </citation>
    <scope>NUCLEOTIDE SEQUENCE [LARGE SCALE GENOMIC DNA]</scope>
    <source>
        <strain evidence="8 9">SNUG30099</strain>
    </source>
</reference>
<keyword evidence="2 7" id="KW-1003">Cell membrane</keyword>
<keyword evidence="9" id="KW-1185">Reference proteome</keyword>
<dbReference type="GO" id="GO:0005886">
    <property type="term" value="C:plasma membrane"/>
    <property type="evidence" value="ECO:0007669"/>
    <property type="project" value="UniProtKB-SubCell"/>
</dbReference>
<evidence type="ECO:0000256" key="5">
    <source>
        <dbReference type="ARBA" id="ARBA00022989"/>
    </source>
</evidence>
<feature type="binding site" evidence="7">
    <location>
        <position position="136"/>
    </location>
    <ligand>
        <name>a 1,2-diacyl-sn-glycero-3-phospho-(1'-sn-glycerol)</name>
        <dbReference type="ChEBI" id="CHEBI:64716"/>
    </ligand>
</feature>
<feature type="transmembrane region" description="Helical" evidence="7">
    <location>
        <begin position="50"/>
        <end position="71"/>
    </location>
</feature>
<evidence type="ECO:0000256" key="6">
    <source>
        <dbReference type="ARBA" id="ARBA00023136"/>
    </source>
</evidence>
<feature type="transmembrane region" description="Helical" evidence="7">
    <location>
        <begin position="237"/>
        <end position="258"/>
    </location>
</feature>
<organism evidence="8 9">
    <name type="scientific">Faecalibacillus intestinalis</name>
    <dbReference type="NCBI Taxonomy" id="1982626"/>
    <lineage>
        <taxon>Bacteria</taxon>
        <taxon>Bacillati</taxon>
        <taxon>Bacillota</taxon>
        <taxon>Erysipelotrichia</taxon>
        <taxon>Erysipelotrichales</taxon>
        <taxon>Coprobacillaceae</taxon>
        <taxon>Faecalibacillus</taxon>
    </lineage>
</organism>
<dbReference type="AlphaFoldDB" id="A0A2T3FWF9"/>
<comment type="caution">
    <text evidence="8">The sequence shown here is derived from an EMBL/GenBank/DDBJ whole genome shotgun (WGS) entry which is preliminary data.</text>
</comment>
<comment type="similarity">
    <text evidence="1 7">Belongs to the Lgt family.</text>
</comment>
<comment type="subcellular location">
    <subcellularLocation>
        <location evidence="7">Cell membrane</location>
        <topology evidence="7">Multi-pass membrane protein</topology>
    </subcellularLocation>
</comment>
<dbReference type="PANTHER" id="PTHR30589">
    <property type="entry name" value="PROLIPOPROTEIN DIACYLGLYCERYL TRANSFERASE"/>
    <property type="match status" value="1"/>
</dbReference>
<dbReference type="Pfam" id="PF01790">
    <property type="entry name" value="LGT"/>
    <property type="match status" value="1"/>
</dbReference>
<evidence type="ECO:0000313" key="9">
    <source>
        <dbReference type="Proteomes" id="UP000240974"/>
    </source>
</evidence>
<dbReference type="PANTHER" id="PTHR30589:SF0">
    <property type="entry name" value="PHOSPHATIDYLGLYCEROL--PROLIPOPROTEIN DIACYLGLYCERYL TRANSFERASE"/>
    <property type="match status" value="1"/>
</dbReference>
<accession>A0A2T3FWF9</accession>
<dbReference type="InterPro" id="IPR001640">
    <property type="entry name" value="Lgt"/>
</dbReference>
<feature type="transmembrane region" description="Helical" evidence="7">
    <location>
        <begin position="208"/>
        <end position="225"/>
    </location>
</feature>
<evidence type="ECO:0000256" key="1">
    <source>
        <dbReference type="ARBA" id="ARBA00007150"/>
    </source>
</evidence>
<keyword evidence="5 7" id="KW-1133">Transmembrane helix</keyword>
<evidence type="ECO:0000256" key="2">
    <source>
        <dbReference type="ARBA" id="ARBA00022475"/>
    </source>
</evidence>
<keyword evidence="3 7" id="KW-0808">Transferase</keyword>
<keyword evidence="4 7" id="KW-0812">Transmembrane</keyword>
<feature type="transmembrane region" description="Helical" evidence="7">
    <location>
        <begin position="20"/>
        <end position="38"/>
    </location>
</feature>
<keyword evidence="6 7" id="KW-0472">Membrane</keyword>
<comment type="function">
    <text evidence="7">Catalyzes the transfer of the diacylglyceryl group from phosphatidylglycerol to the sulfhydryl group of the N-terminal cysteine of a prolipoprotein, the first step in the formation of mature lipoproteins.</text>
</comment>
<name>A0A2T3FWF9_9FIRM</name>
<dbReference type="PROSITE" id="PS01311">
    <property type="entry name" value="LGT"/>
    <property type="match status" value="1"/>
</dbReference>
<comment type="pathway">
    <text evidence="7">Protein modification; lipoprotein biosynthesis (diacylglyceryl transfer).</text>
</comment>
<evidence type="ECO:0000256" key="4">
    <source>
        <dbReference type="ARBA" id="ARBA00022692"/>
    </source>
</evidence>
<feature type="transmembrane region" description="Helical" evidence="7">
    <location>
        <begin position="178"/>
        <end position="196"/>
    </location>
</feature>
<evidence type="ECO:0000313" key="8">
    <source>
        <dbReference type="EMBL" id="PST39618.1"/>
    </source>
</evidence>
<feature type="transmembrane region" description="Helical" evidence="7">
    <location>
        <begin position="117"/>
        <end position="138"/>
    </location>
</feature>